<gene>
    <name evidence="2" type="ORF">M5G21_20180</name>
</gene>
<feature type="region of interest" description="Disordered" evidence="1">
    <location>
        <begin position="57"/>
        <end position="138"/>
    </location>
</feature>
<evidence type="ECO:0000256" key="1">
    <source>
        <dbReference type="SAM" id="MobiDB-lite"/>
    </source>
</evidence>
<dbReference type="RefSeq" id="WP_169960577.1">
    <property type="nucleotide sequence ID" value="NZ_JAMDGQ010000019.1"/>
</dbReference>
<feature type="compositionally biased region" description="Polar residues" evidence="1">
    <location>
        <begin position="81"/>
        <end position="98"/>
    </location>
</feature>
<evidence type="ECO:0000313" key="2">
    <source>
        <dbReference type="EMBL" id="MDD0987282.1"/>
    </source>
</evidence>
<reference evidence="2" key="1">
    <citation type="submission" date="2022-05" db="EMBL/GenBank/DDBJ databases">
        <title>Novel Pseudomonas spp. Isolated from a Rainbow Trout Aquaculture Facility.</title>
        <authorList>
            <person name="Testerman T."/>
            <person name="Graf J."/>
        </authorList>
    </citation>
    <scope>NUCLEOTIDE SEQUENCE</scope>
    <source>
        <strain evidence="2">ID1050</strain>
    </source>
</reference>
<feature type="region of interest" description="Disordered" evidence="1">
    <location>
        <begin position="1"/>
        <end position="40"/>
    </location>
</feature>
<feature type="compositionally biased region" description="Basic and acidic residues" evidence="1">
    <location>
        <begin position="28"/>
        <end position="40"/>
    </location>
</feature>
<accession>A0ABT5NHI2</accession>
<evidence type="ECO:0000313" key="3">
    <source>
        <dbReference type="Proteomes" id="UP001148189"/>
    </source>
</evidence>
<comment type="caution">
    <text evidence="2">The sequence shown here is derived from an EMBL/GenBank/DDBJ whole genome shotgun (WGS) entry which is preliminary data.</text>
</comment>
<dbReference type="Proteomes" id="UP001148189">
    <property type="component" value="Unassembled WGS sequence"/>
</dbReference>
<feature type="compositionally biased region" description="Polar residues" evidence="1">
    <location>
        <begin position="1"/>
        <end position="19"/>
    </location>
</feature>
<proteinExistence type="predicted"/>
<protein>
    <submittedName>
        <fullName evidence="2">Uncharacterized protein</fullName>
    </submittedName>
</protein>
<organism evidence="2 3">
    <name type="scientific">Pseudomonas shahriarae</name>
    <dbReference type="NCBI Taxonomy" id="2745512"/>
    <lineage>
        <taxon>Bacteria</taxon>
        <taxon>Pseudomonadati</taxon>
        <taxon>Pseudomonadota</taxon>
        <taxon>Gammaproteobacteria</taxon>
        <taxon>Pseudomonadales</taxon>
        <taxon>Pseudomonadaceae</taxon>
        <taxon>Pseudomonas</taxon>
    </lineage>
</organism>
<dbReference type="EMBL" id="JAMDHD010000031">
    <property type="protein sequence ID" value="MDD0987282.1"/>
    <property type="molecule type" value="Genomic_DNA"/>
</dbReference>
<name>A0ABT5NHI2_9PSED</name>
<sequence length="138" mass="15339">MLINTNPLPTSAIPPNNGQKDPAQYDHLWQKHGRDIEPFTADEQKLLNSDRFNRLTHEADLPDQTAVQEKAQRNQLRRQLGISSQEPSHSPSQVSSGQPKAESRPFEQLTSAPRVDNPLPPEVASRPLMYAPNTAKGG</sequence>
<keyword evidence="3" id="KW-1185">Reference proteome</keyword>